<comment type="caution">
    <text evidence="2">The sequence shown here is derived from an EMBL/GenBank/DDBJ whole genome shotgun (WGS) entry which is preliminary data.</text>
</comment>
<dbReference type="Proteomes" id="UP001151760">
    <property type="component" value="Unassembled WGS sequence"/>
</dbReference>
<evidence type="ECO:0000259" key="1">
    <source>
        <dbReference type="Pfam" id="PF13966"/>
    </source>
</evidence>
<dbReference type="Gene3D" id="3.10.10.10">
    <property type="entry name" value="HIV Type 1 Reverse Transcriptase, subunit A, domain 1"/>
    <property type="match status" value="1"/>
</dbReference>
<dbReference type="PANTHER" id="PTHR34072">
    <property type="entry name" value="ENZYMATIC POLYPROTEIN-RELATED"/>
    <property type="match status" value="1"/>
</dbReference>
<feature type="domain" description="Reverse transcriptase zinc-binding" evidence="1">
    <location>
        <begin position="22"/>
        <end position="73"/>
    </location>
</feature>
<dbReference type="InterPro" id="IPR021109">
    <property type="entry name" value="Peptidase_aspartic_dom_sf"/>
</dbReference>
<dbReference type="Gene3D" id="3.30.70.270">
    <property type="match status" value="1"/>
</dbReference>
<name>A0ABQ5GZC9_9ASTR</name>
<protein>
    <submittedName>
        <fullName evidence="2">Reverse transcriptase</fullName>
    </submittedName>
</protein>
<dbReference type="Pfam" id="PF08284">
    <property type="entry name" value="RVP_2"/>
    <property type="match status" value="1"/>
</dbReference>
<dbReference type="EMBL" id="BQNB010019043">
    <property type="protein sequence ID" value="GJT81002.1"/>
    <property type="molecule type" value="Genomic_DNA"/>
</dbReference>
<keyword evidence="3" id="KW-1185">Reference proteome</keyword>
<dbReference type="CDD" id="cd00303">
    <property type="entry name" value="retropepsin_like"/>
    <property type="match status" value="1"/>
</dbReference>
<evidence type="ECO:0000313" key="2">
    <source>
        <dbReference type="EMBL" id="GJT81002.1"/>
    </source>
</evidence>
<reference evidence="2" key="2">
    <citation type="submission" date="2022-01" db="EMBL/GenBank/DDBJ databases">
        <authorList>
            <person name="Yamashiro T."/>
            <person name="Shiraishi A."/>
            <person name="Satake H."/>
            <person name="Nakayama K."/>
        </authorList>
    </citation>
    <scope>NUCLEOTIDE SEQUENCE</scope>
</reference>
<reference evidence="2" key="1">
    <citation type="journal article" date="2022" name="Int. J. Mol. Sci.">
        <title>Draft Genome of Tanacetum Coccineum: Genomic Comparison of Closely Related Tanacetum-Family Plants.</title>
        <authorList>
            <person name="Yamashiro T."/>
            <person name="Shiraishi A."/>
            <person name="Nakayama K."/>
            <person name="Satake H."/>
        </authorList>
    </citation>
    <scope>NUCLEOTIDE SEQUENCE</scope>
</reference>
<dbReference type="InterPro" id="IPR043128">
    <property type="entry name" value="Rev_trsase/Diguanyl_cyclase"/>
</dbReference>
<dbReference type="Pfam" id="PF13966">
    <property type="entry name" value="zf-RVT"/>
    <property type="match status" value="1"/>
</dbReference>
<accession>A0ABQ5GZC9</accession>
<dbReference type="PANTHER" id="PTHR34072:SF55">
    <property type="entry name" value="DNA_RNA POLYMERASES SUPERFAMILY PROTEIN"/>
    <property type="match status" value="1"/>
</dbReference>
<dbReference type="SUPFAM" id="SSF56672">
    <property type="entry name" value="DNA/RNA polymerases"/>
    <property type="match status" value="1"/>
</dbReference>
<dbReference type="InterPro" id="IPR026960">
    <property type="entry name" value="RVT-Znf"/>
</dbReference>
<dbReference type="Gene3D" id="2.40.70.10">
    <property type="entry name" value="Acid Proteases"/>
    <property type="match status" value="1"/>
</dbReference>
<dbReference type="InterPro" id="IPR043502">
    <property type="entry name" value="DNA/RNA_pol_sf"/>
</dbReference>
<keyword evidence="2" id="KW-0548">Nucleotidyltransferase</keyword>
<dbReference type="GO" id="GO:0003964">
    <property type="term" value="F:RNA-directed DNA polymerase activity"/>
    <property type="evidence" value="ECO:0007669"/>
    <property type="project" value="UniProtKB-KW"/>
</dbReference>
<keyword evidence="2" id="KW-0695">RNA-directed DNA polymerase</keyword>
<organism evidence="2 3">
    <name type="scientific">Tanacetum coccineum</name>
    <dbReference type="NCBI Taxonomy" id="301880"/>
    <lineage>
        <taxon>Eukaryota</taxon>
        <taxon>Viridiplantae</taxon>
        <taxon>Streptophyta</taxon>
        <taxon>Embryophyta</taxon>
        <taxon>Tracheophyta</taxon>
        <taxon>Spermatophyta</taxon>
        <taxon>Magnoliopsida</taxon>
        <taxon>eudicotyledons</taxon>
        <taxon>Gunneridae</taxon>
        <taxon>Pentapetalae</taxon>
        <taxon>asterids</taxon>
        <taxon>campanulids</taxon>
        <taxon>Asterales</taxon>
        <taxon>Asteraceae</taxon>
        <taxon>Asteroideae</taxon>
        <taxon>Anthemideae</taxon>
        <taxon>Anthemidinae</taxon>
        <taxon>Tanacetum</taxon>
    </lineage>
</organism>
<dbReference type="SUPFAM" id="SSF50630">
    <property type="entry name" value="Acid proteases"/>
    <property type="match status" value="1"/>
</dbReference>
<sequence length="833" mass="93743">MHMLSGTNTVNSAALIFTKFSMKWKTGFGWLPTRHNLDARGIDMHSTRCAICDEGIETTHHLFIDCMLASRIWSSVATWWGLTDLPTSVDSLIKWGDTVNLNNSTKSCFDVVVQTTAWVIWRYRNRVCFDLKPPRKDTLLDDIKEFDCYIGTPTKIDYESRKESKPVWNIGKSEVSKNFKEMMSEVGYSDHRQYLSVDGENVGWEVYKDAIIQRFGSIFEDLMPALKNVKGGLPTELEISVRMFKPATLAYAYSLTILLEAILDAVKKKNKPSCPPNGNRFSNGAYYGNASQLFSLVLVPNEEDCFEDCLDDEVENRTSMRIEELQPQISLNTLSGTNNFQHMRVIGTVGKHVVHILVDCGSTHNFLDKNMAKKLGCSIRPTGPLAVTVANGNNLVTTSECKDFKWQFDNTTFTTDVMLLPLGGCEMVLGIQWLATLGDIKCNFKELRMEFKYGGKKVQLRGTHKSNVGWMNGKQIEKSARQVVQGEFHSMALSVYLVNAMSCSNLEGMPVTVDRKIQVVLNSYEDVFGIPVELPPQRQLNKQTVKDKFLISIIEELIDELHGAKLFTKLDLRSGYHQIRINEADVAKTAFKTHEGHVISVQGVATDPDKMHAMTNWQVPSSLKQLRGFLGLTGYYRSDPVLKLPNFAKELTIETDASGGGIRTTLLKKDHIRLKCLMEQRMSTPTQLKWLPKLMGFDFSIVYKKGVNNVTADALSRMQNPAELLSIIGTSTVTTDLYNRIVESWEQDQTMKTLISKLQSSSNQKGHYTWHSQQLRRKGKLMVRSDEVLRKEPLQQVHGGSVGGHSGVKVLRMLPQVCDKGAAKAIDEMVVTS</sequence>
<proteinExistence type="predicted"/>
<evidence type="ECO:0000313" key="3">
    <source>
        <dbReference type="Proteomes" id="UP001151760"/>
    </source>
</evidence>
<gene>
    <name evidence="2" type="ORF">Tco_1055344</name>
</gene>
<keyword evidence="2" id="KW-0808">Transferase</keyword>